<keyword evidence="10" id="KW-0902">Two-component regulatory system</keyword>
<dbReference type="STRING" id="1459636.NTE_02348"/>
<evidence type="ECO:0000256" key="4">
    <source>
        <dbReference type="ARBA" id="ARBA00022500"/>
    </source>
</evidence>
<evidence type="ECO:0000256" key="11">
    <source>
        <dbReference type="PROSITE-ProRule" id="PRU00110"/>
    </source>
</evidence>
<dbReference type="InterPro" id="IPR036061">
    <property type="entry name" value="CheW-like_dom_sf"/>
</dbReference>
<dbReference type="Gene3D" id="3.30.565.10">
    <property type="entry name" value="Histidine kinase-like ATPase, C-terminal domain"/>
    <property type="match status" value="1"/>
</dbReference>
<evidence type="ECO:0000256" key="10">
    <source>
        <dbReference type="ARBA" id="ARBA00023012"/>
    </source>
</evidence>
<dbReference type="EC" id="2.7.13.3" evidence="2"/>
<dbReference type="GeneID" id="41598064"/>
<keyword evidence="9" id="KW-0067">ATP-binding</keyword>
<dbReference type="InterPro" id="IPR002545">
    <property type="entry name" value="CheW-lke_dom"/>
</dbReference>
<dbReference type="Gene3D" id="1.10.287.560">
    <property type="entry name" value="Histidine kinase CheA-like, homodimeric domain"/>
    <property type="match status" value="1"/>
</dbReference>
<name>A0A075MT60_9ARCH</name>
<dbReference type="KEGG" id="nev:NTE_02348"/>
<dbReference type="InterPro" id="IPR004358">
    <property type="entry name" value="Sig_transdc_His_kin-like_C"/>
</dbReference>
<evidence type="ECO:0000256" key="12">
    <source>
        <dbReference type="SAM" id="MobiDB-lite"/>
    </source>
</evidence>
<dbReference type="InterPro" id="IPR036097">
    <property type="entry name" value="HisK_dim/P_sf"/>
</dbReference>
<dbReference type="CDD" id="cd00088">
    <property type="entry name" value="HPT"/>
    <property type="match status" value="1"/>
</dbReference>
<dbReference type="Proteomes" id="UP000028194">
    <property type="component" value="Chromosome"/>
</dbReference>
<dbReference type="Pfam" id="PF01627">
    <property type="entry name" value="Hpt"/>
    <property type="match status" value="1"/>
</dbReference>
<dbReference type="SUPFAM" id="SSF47226">
    <property type="entry name" value="Histidine-containing phosphotransfer domain, HPT domain"/>
    <property type="match status" value="1"/>
</dbReference>
<evidence type="ECO:0000259" key="13">
    <source>
        <dbReference type="PROSITE" id="PS50109"/>
    </source>
</evidence>
<dbReference type="InterPro" id="IPR051315">
    <property type="entry name" value="Bact_Chemotaxis_CheA"/>
</dbReference>
<keyword evidence="6 16" id="KW-0808">Transferase</keyword>
<dbReference type="Gene3D" id="1.20.120.160">
    <property type="entry name" value="HPT domain"/>
    <property type="match status" value="1"/>
</dbReference>
<feature type="domain" description="HPt" evidence="15">
    <location>
        <begin position="1"/>
        <end position="105"/>
    </location>
</feature>
<evidence type="ECO:0000256" key="2">
    <source>
        <dbReference type="ARBA" id="ARBA00012438"/>
    </source>
</evidence>
<feature type="domain" description="Histidine kinase" evidence="13">
    <location>
        <begin position="195"/>
        <end position="397"/>
    </location>
</feature>
<dbReference type="Pfam" id="PF02518">
    <property type="entry name" value="HATPase_c"/>
    <property type="match status" value="1"/>
</dbReference>
<feature type="region of interest" description="Disordered" evidence="12">
    <location>
        <begin position="122"/>
        <end position="146"/>
    </location>
</feature>
<evidence type="ECO:0000256" key="3">
    <source>
        <dbReference type="ARBA" id="ARBA00021495"/>
    </source>
</evidence>
<dbReference type="OrthoDB" id="293137at2157"/>
<dbReference type="SMART" id="SM00073">
    <property type="entry name" value="HPT"/>
    <property type="match status" value="1"/>
</dbReference>
<dbReference type="GO" id="GO:0005737">
    <property type="term" value="C:cytoplasm"/>
    <property type="evidence" value="ECO:0007669"/>
    <property type="project" value="InterPro"/>
</dbReference>
<dbReference type="Gene3D" id="2.30.30.40">
    <property type="entry name" value="SH3 Domains"/>
    <property type="match status" value="1"/>
</dbReference>
<dbReference type="SMART" id="SM00387">
    <property type="entry name" value="HATPase_c"/>
    <property type="match status" value="1"/>
</dbReference>
<dbReference type="SMART" id="SM00260">
    <property type="entry name" value="CheW"/>
    <property type="match status" value="1"/>
</dbReference>
<dbReference type="GO" id="GO:0005524">
    <property type="term" value="F:ATP binding"/>
    <property type="evidence" value="ECO:0007669"/>
    <property type="project" value="UniProtKB-KW"/>
</dbReference>
<dbReference type="PROSITE" id="PS50109">
    <property type="entry name" value="HIS_KIN"/>
    <property type="match status" value="1"/>
</dbReference>
<dbReference type="InterPro" id="IPR004105">
    <property type="entry name" value="CheA-like_dim"/>
</dbReference>
<protein>
    <recommendedName>
        <fullName evidence="3">Chemotaxis protein CheA</fullName>
        <ecNumber evidence="2">2.7.13.3</ecNumber>
    </recommendedName>
</protein>
<evidence type="ECO:0000313" key="17">
    <source>
        <dbReference type="Proteomes" id="UP000028194"/>
    </source>
</evidence>
<evidence type="ECO:0000256" key="1">
    <source>
        <dbReference type="ARBA" id="ARBA00000085"/>
    </source>
</evidence>
<evidence type="ECO:0000256" key="6">
    <source>
        <dbReference type="ARBA" id="ARBA00022679"/>
    </source>
</evidence>
<dbReference type="FunFam" id="3.30.565.10:FF:000016">
    <property type="entry name" value="Chemotaxis protein CheA, putative"/>
    <property type="match status" value="1"/>
</dbReference>
<gene>
    <name evidence="16" type="ORF">NTE_02348</name>
</gene>
<keyword evidence="4" id="KW-0145">Chemotaxis</keyword>
<reference evidence="16 17" key="1">
    <citation type="journal article" date="2014" name="PLoS ONE">
        <title>Genome Sequence of Candidatus Nitrososphaera evergladensis from Group I.1b Enriched from Everglades Soil Reveals Novel Genomic Features of the Ammonia-Oxidizing Archaea.</title>
        <authorList>
            <person name="Zhalnina K.V."/>
            <person name="Dias R."/>
            <person name="Leonard M.T."/>
            <person name="Dorr de Quadros P."/>
            <person name="Camargo F.A."/>
            <person name="Drew J.C."/>
            <person name="Farmerie W.G."/>
            <person name="Daroub S.H."/>
            <person name="Triplett E.W."/>
        </authorList>
    </citation>
    <scope>NUCLEOTIDE SEQUENCE [LARGE SCALE GENOMIC DNA]</scope>
    <source>
        <strain evidence="16 17">SR1</strain>
    </source>
</reference>
<keyword evidence="5 11" id="KW-0597">Phosphoprotein</keyword>
<comment type="catalytic activity">
    <reaction evidence="1">
        <text>ATP + protein L-histidine = ADP + protein N-phospho-L-histidine.</text>
        <dbReference type="EC" id="2.7.13.3"/>
    </reaction>
</comment>
<dbReference type="GO" id="GO:0006935">
    <property type="term" value="P:chemotaxis"/>
    <property type="evidence" value="ECO:0007669"/>
    <property type="project" value="UniProtKB-KW"/>
</dbReference>
<dbReference type="CDD" id="cd16916">
    <property type="entry name" value="HATPase_CheA-like"/>
    <property type="match status" value="1"/>
</dbReference>
<dbReference type="InterPro" id="IPR036641">
    <property type="entry name" value="HPT_dom_sf"/>
</dbReference>
<dbReference type="InterPro" id="IPR005467">
    <property type="entry name" value="His_kinase_dom"/>
</dbReference>
<dbReference type="SUPFAM" id="SSF50341">
    <property type="entry name" value="CheW-like"/>
    <property type="match status" value="1"/>
</dbReference>
<feature type="domain" description="CheW-like" evidence="14">
    <location>
        <begin position="399"/>
        <end position="537"/>
    </location>
</feature>
<dbReference type="PANTHER" id="PTHR43395:SF10">
    <property type="entry name" value="CHEMOTAXIS PROTEIN CHEA"/>
    <property type="match status" value="1"/>
</dbReference>
<accession>A0A075MT60</accession>
<dbReference type="PROSITE" id="PS50894">
    <property type="entry name" value="HPT"/>
    <property type="match status" value="1"/>
</dbReference>
<dbReference type="eggNOG" id="arCOG04403">
    <property type="taxonomic scope" value="Archaea"/>
</dbReference>
<keyword evidence="7" id="KW-0547">Nucleotide-binding</keyword>
<evidence type="ECO:0000259" key="15">
    <source>
        <dbReference type="PROSITE" id="PS50894"/>
    </source>
</evidence>
<dbReference type="AlphaFoldDB" id="A0A075MT60"/>
<evidence type="ECO:0000256" key="7">
    <source>
        <dbReference type="ARBA" id="ARBA00022741"/>
    </source>
</evidence>
<evidence type="ECO:0000256" key="8">
    <source>
        <dbReference type="ARBA" id="ARBA00022777"/>
    </source>
</evidence>
<dbReference type="RefSeq" id="WP_148700981.1">
    <property type="nucleotide sequence ID" value="NZ_CP007174.1"/>
</dbReference>
<dbReference type="HOGENOM" id="CLU_000650_3_7_2"/>
<keyword evidence="8 16" id="KW-0418">Kinase</keyword>
<dbReference type="Pfam" id="PF02895">
    <property type="entry name" value="H-kinase_dim"/>
    <property type="match status" value="1"/>
</dbReference>
<feature type="compositionally biased region" description="Low complexity" evidence="12">
    <location>
        <begin position="130"/>
        <end position="143"/>
    </location>
</feature>
<keyword evidence="17" id="KW-1185">Reference proteome</keyword>
<dbReference type="SUPFAM" id="SSF55874">
    <property type="entry name" value="ATPase domain of HSP90 chaperone/DNA topoisomerase II/histidine kinase"/>
    <property type="match status" value="1"/>
</dbReference>
<evidence type="ECO:0000259" key="14">
    <source>
        <dbReference type="PROSITE" id="PS50851"/>
    </source>
</evidence>
<dbReference type="InterPro" id="IPR008207">
    <property type="entry name" value="Sig_transdc_His_kin_Hpt_dom"/>
</dbReference>
<dbReference type="InterPro" id="IPR036890">
    <property type="entry name" value="HATPase_C_sf"/>
</dbReference>
<dbReference type="PROSITE" id="PS50851">
    <property type="entry name" value="CHEW"/>
    <property type="match status" value="1"/>
</dbReference>
<organism evidence="16 17">
    <name type="scientific">Candidatus Nitrososphaera evergladensis SR1</name>
    <dbReference type="NCBI Taxonomy" id="1459636"/>
    <lineage>
        <taxon>Archaea</taxon>
        <taxon>Nitrososphaerota</taxon>
        <taxon>Nitrososphaeria</taxon>
        <taxon>Nitrososphaerales</taxon>
        <taxon>Nitrososphaeraceae</taxon>
        <taxon>Nitrososphaera</taxon>
    </lineage>
</organism>
<dbReference type="EMBL" id="CP007174">
    <property type="protein sequence ID" value="AIF84400.1"/>
    <property type="molecule type" value="Genomic_DNA"/>
</dbReference>
<feature type="modified residue" description="Phosphohistidine" evidence="11">
    <location>
        <position position="48"/>
    </location>
</feature>
<proteinExistence type="predicted"/>
<dbReference type="Pfam" id="PF01584">
    <property type="entry name" value="CheW"/>
    <property type="match status" value="1"/>
</dbReference>
<evidence type="ECO:0000313" key="16">
    <source>
        <dbReference type="EMBL" id="AIF84400.1"/>
    </source>
</evidence>
<evidence type="ECO:0000256" key="5">
    <source>
        <dbReference type="ARBA" id="ARBA00022553"/>
    </source>
</evidence>
<dbReference type="PANTHER" id="PTHR43395">
    <property type="entry name" value="SENSOR HISTIDINE KINASE CHEA"/>
    <property type="match status" value="1"/>
</dbReference>
<evidence type="ECO:0000256" key="9">
    <source>
        <dbReference type="ARBA" id="ARBA00022840"/>
    </source>
</evidence>
<dbReference type="GO" id="GO:0000155">
    <property type="term" value="F:phosphorelay sensor kinase activity"/>
    <property type="evidence" value="ECO:0007669"/>
    <property type="project" value="InterPro"/>
</dbReference>
<sequence>MSDDKSAYRDLFVQEAHEHVQNMNQALLKLEEDPKNKEHLDSAFRSAHTLKGMAATMGYDQIKELCKAIEELFDKFRKGEEKMSSEMASYLFKCFDAVQEMVDDENKKVNIEQYLSDLRNPAAMGGGNAAGQEGASQQQQQQQHSALPQTIRVKMQDLDALVDLVGELLIAKMRLEQMVGNTTTDNRVRHTFMSLGRLVSDLQYQTMKLRLVPVEQIFNRFPRMIRDLSSSQGKSVKLEIEGLGIELDRTVLDAITDPLLHMLRNAADHAIEMPEEREAAGKPQTGTIKLIASKVGDRVMITVEDDGRGIDLEKVKAKAIEKKIVTKEEADSMSEQDVLDLLGTPGLSTAKQVTDISGRGVGMDVVFSQIESVGGQVKIETKKGQGTRFTMIIPLSLAIIGGLLVTISNEKYVLPLSSVISTMRVDKKDVRIVHGKEVILFREQVVPLLRTGKTLGISQQQQQQADNNNDDDDNRYLTVVIVNKNGRPYGLIVDEFESKQEIVVKRLDSSSAPSSVSSEATILGDGKVALILDPARL</sequence>
<dbReference type="InterPro" id="IPR003594">
    <property type="entry name" value="HATPase_dom"/>
</dbReference>
<dbReference type="SMART" id="SM01231">
    <property type="entry name" value="H-kinase_dim"/>
    <property type="match status" value="1"/>
</dbReference>
<dbReference type="PRINTS" id="PR00344">
    <property type="entry name" value="BCTRLSENSOR"/>
</dbReference>
<dbReference type="SUPFAM" id="SSF47384">
    <property type="entry name" value="Homodimeric domain of signal transducing histidine kinase"/>
    <property type="match status" value="1"/>
</dbReference>
<dbReference type="InterPro" id="IPR037006">
    <property type="entry name" value="CheA-like_homodim_sf"/>
</dbReference>